<keyword evidence="2" id="KW-0285">Flavoprotein</keyword>
<dbReference type="PRINTS" id="PR00420">
    <property type="entry name" value="RNGMNOXGNASE"/>
</dbReference>
<dbReference type="AlphaFoldDB" id="A0A8E2EYT5"/>
<dbReference type="PANTHER" id="PTHR13789:SF236">
    <property type="entry name" value="MONOOXYGENASE, PUTATIVE (AFU_ORTHOLOGUE AFUA_6G12060)-RELATED"/>
    <property type="match status" value="1"/>
</dbReference>
<evidence type="ECO:0000313" key="8">
    <source>
        <dbReference type="Proteomes" id="UP000250140"/>
    </source>
</evidence>
<dbReference type="GO" id="GO:0004497">
    <property type="term" value="F:monooxygenase activity"/>
    <property type="evidence" value="ECO:0007669"/>
    <property type="project" value="UniProtKB-KW"/>
</dbReference>
<evidence type="ECO:0000256" key="5">
    <source>
        <dbReference type="ARBA" id="ARBA00023033"/>
    </source>
</evidence>
<evidence type="ECO:0000256" key="4">
    <source>
        <dbReference type="ARBA" id="ARBA00023002"/>
    </source>
</evidence>
<evidence type="ECO:0000256" key="3">
    <source>
        <dbReference type="ARBA" id="ARBA00022827"/>
    </source>
</evidence>
<dbReference type="GO" id="GO:0071949">
    <property type="term" value="F:FAD binding"/>
    <property type="evidence" value="ECO:0007669"/>
    <property type="project" value="InterPro"/>
</dbReference>
<evidence type="ECO:0000259" key="6">
    <source>
        <dbReference type="Pfam" id="PF01494"/>
    </source>
</evidence>
<dbReference type="OrthoDB" id="16820at2759"/>
<evidence type="ECO:0000256" key="1">
    <source>
        <dbReference type="ARBA" id="ARBA00007992"/>
    </source>
</evidence>
<reference evidence="7 8" key="1">
    <citation type="journal article" date="2016" name="Nat. Commun.">
        <title>Ectomycorrhizal ecology is imprinted in the genome of the dominant symbiotic fungus Cenococcum geophilum.</title>
        <authorList>
            <consortium name="DOE Joint Genome Institute"/>
            <person name="Peter M."/>
            <person name="Kohler A."/>
            <person name="Ohm R.A."/>
            <person name="Kuo A."/>
            <person name="Krutzmann J."/>
            <person name="Morin E."/>
            <person name="Arend M."/>
            <person name="Barry K.W."/>
            <person name="Binder M."/>
            <person name="Choi C."/>
            <person name="Clum A."/>
            <person name="Copeland A."/>
            <person name="Grisel N."/>
            <person name="Haridas S."/>
            <person name="Kipfer T."/>
            <person name="LaButti K."/>
            <person name="Lindquist E."/>
            <person name="Lipzen A."/>
            <person name="Maire R."/>
            <person name="Meier B."/>
            <person name="Mihaltcheva S."/>
            <person name="Molinier V."/>
            <person name="Murat C."/>
            <person name="Poggeler S."/>
            <person name="Quandt C.A."/>
            <person name="Sperisen C."/>
            <person name="Tritt A."/>
            <person name="Tisserant E."/>
            <person name="Crous P.W."/>
            <person name="Henrissat B."/>
            <person name="Nehls U."/>
            <person name="Egli S."/>
            <person name="Spatafora J.W."/>
            <person name="Grigoriev I.V."/>
            <person name="Martin F.M."/>
        </authorList>
    </citation>
    <scope>NUCLEOTIDE SEQUENCE [LARGE SCALE GENOMIC DNA]</scope>
    <source>
        <strain evidence="7 8">CBS 207.34</strain>
    </source>
</reference>
<evidence type="ECO:0000313" key="7">
    <source>
        <dbReference type="EMBL" id="OCL07422.1"/>
    </source>
</evidence>
<dbReference type="InterPro" id="IPR036188">
    <property type="entry name" value="FAD/NAD-bd_sf"/>
</dbReference>
<dbReference type="Pfam" id="PF01494">
    <property type="entry name" value="FAD_binding_3"/>
    <property type="match status" value="1"/>
</dbReference>
<keyword evidence="4" id="KW-0560">Oxidoreductase</keyword>
<keyword evidence="5" id="KW-0503">Monooxygenase</keyword>
<proteinExistence type="inferred from homology"/>
<organism evidence="7 8">
    <name type="scientific">Glonium stellatum</name>
    <dbReference type="NCBI Taxonomy" id="574774"/>
    <lineage>
        <taxon>Eukaryota</taxon>
        <taxon>Fungi</taxon>
        <taxon>Dikarya</taxon>
        <taxon>Ascomycota</taxon>
        <taxon>Pezizomycotina</taxon>
        <taxon>Dothideomycetes</taxon>
        <taxon>Pleosporomycetidae</taxon>
        <taxon>Gloniales</taxon>
        <taxon>Gloniaceae</taxon>
        <taxon>Glonium</taxon>
    </lineage>
</organism>
<dbReference type="InterPro" id="IPR002938">
    <property type="entry name" value="FAD-bd"/>
</dbReference>
<comment type="similarity">
    <text evidence="1">Belongs to the paxM FAD-dependent monooxygenase family.</text>
</comment>
<accession>A0A8E2EYT5</accession>
<name>A0A8E2EYT5_9PEZI</name>
<feature type="domain" description="FAD-binding" evidence="6">
    <location>
        <begin position="10"/>
        <end position="171"/>
    </location>
</feature>
<protein>
    <submittedName>
        <fullName evidence="7">Salicylate hydroxylase</fullName>
    </submittedName>
</protein>
<dbReference type="EMBL" id="KV749876">
    <property type="protein sequence ID" value="OCL07422.1"/>
    <property type="molecule type" value="Genomic_DNA"/>
</dbReference>
<gene>
    <name evidence="7" type="ORF">AOQ84DRAFT_409007</name>
</gene>
<keyword evidence="3" id="KW-0274">FAD</keyword>
<keyword evidence="8" id="KW-1185">Reference proteome</keyword>
<dbReference type="Gene3D" id="3.50.50.60">
    <property type="entry name" value="FAD/NAD(P)-binding domain"/>
    <property type="match status" value="2"/>
</dbReference>
<dbReference type="InterPro" id="IPR050493">
    <property type="entry name" value="FAD-dep_Monooxygenase_BioMet"/>
</dbReference>
<dbReference type="Proteomes" id="UP000250140">
    <property type="component" value="Unassembled WGS sequence"/>
</dbReference>
<sequence length="469" mass="52157">MTSPSNPEPVRVIVVGAGFAGLTAAIECKRKGCSVLMLESFKELKPLGDVISFGGNAGTIFQRWPGVEEQLDPICHTSDRLAFYDYRGDHIYTQVWADEVEYGKKFNGHRGEIHEIVYKHALSVGVEIRLDQRVAEYFETDTEAGVVVNGERITADVIFAADGVRSTARKIVLGHEDKPKSSGYAVYRAWMPSDDLAKNPLTAHLVNDGDKHVGYLGPDIHFLAASLKNGKDFSWVLTHKDEADVEESWSAPGDVEDAVRVVEGWTPIVHAIIRATPQEKLVDWKLVYRDPLPTWISPKARIALVRICKPLRLVAHEQFAPRTSTPPLHLSLPYHPSNTKRQFILNSDQGGDAAHPFLPTSIQGASQAMEDGTTFAVCLQLAGKAKIPEAVRAYEKIRYDRVKAAQKTGETTRDKWHKTDFDRLKANPTSIKLAREKWLLDHDAEAHAYAAYADTVASLRPNVEPRPSL</sequence>
<dbReference type="SUPFAM" id="SSF54373">
    <property type="entry name" value="FAD-linked reductases, C-terminal domain"/>
    <property type="match status" value="1"/>
</dbReference>
<evidence type="ECO:0000256" key="2">
    <source>
        <dbReference type="ARBA" id="ARBA00022630"/>
    </source>
</evidence>
<dbReference type="SUPFAM" id="SSF51905">
    <property type="entry name" value="FAD/NAD(P)-binding domain"/>
    <property type="match status" value="1"/>
</dbReference>
<dbReference type="PANTHER" id="PTHR13789">
    <property type="entry name" value="MONOOXYGENASE"/>
    <property type="match status" value="1"/>
</dbReference>